<dbReference type="Pfam" id="PF08843">
    <property type="entry name" value="AbiEii"/>
    <property type="match status" value="1"/>
</dbReference>
<dbReference type="EMBL" id="JALD01000038">
    <property type="protein sequence ID" value="EUD11706.1"/>
    <property type="molecule type" value="Genomic_DNA"/>
</dbReference>
<protein>
    <submittedName>
        <fullName evidence="1">Nucleotidyl transferase, PF08843 family</fullName>
    </submittedName>
</protein>
<dbReference type="GO" id="GO:0016740">
    <property type="term" value="F:transferase activity"/>
    <property type="evidence" value="ECO:0007669"/>
    <property type="project" value="UniProtKB-KW"/>
</dbReference>
<proteinExistence type="predicted"/>
<reference evidence="1 2" key="1">
    <citation type="submission" date="2014-01" db="EMBL/GenBank/DDBJ databases">
        <authorList>
            <person name="Durkin A.S."/>
            <person name="McCorrison J."/>
            <person name="Torralba M."/>
            <person name="Gillis M."/>
            <person name="Haft D.H."/>
            <person name="Methe B."/>
            <person name="Sutton G."/>
            <person name="Nelson K.E."/>
        </authorList>
    </citation>
    <scope>NUCLEOTIDE SEQUENCE [LARGE SCALE GENOMIC DNA]</scope>
    <source>
        <strain evidence="1 2">205/92</strain>
    </source>
</reference>
<dbReference type="Proteomes" id="UP000022311">
    <property type="component" value="Unassembled WGS sequence"/>
</dbReference>
<dbReference type="InterPro" id="IPR014942">
    <property type="entry name" value="AbiEii"/>
</dbReference>
<sequence length="314" mass="35744">MDRDSPYYKQVSLLIKMLPVIATEPTFALKGGTAINLFVRDFPRLSVDIDLAYLPLEPRNDALVNVKAALLRLTELINTQVDTRAVLQDHKVDELRIIVTSPDGTIKVEVSPVARGTLHQPRILSVQPSVEDEFGYAEIQVVSLPDLYGGKLCAAMDRQHPRDLFDVHMLLTEEGISRDIFIGFLTYVLSHPRPINEVMDPNWKPLDQTFQTEFDGMTLVNIELEDLIAVRLAMMSALQAHFTEKDRAFLLSFKQGKPDWALFDYPSAEGLPAIRWKLQNIAQLAKNQDKYTEQLSKLEVVLDRWIYLADKQKL</sequence>
<dbReference type="RefSeq" id="WP_036961062.1">
    <property type="nucleotide sequence ID" value="NZ_JALD01000038.1"/>
</dbReference>
<keyword evidence="1" id="KW-0808">Transferase</keyword>
<evidence type="ECO:0000313" key="1">
    <source>
        <dbReference type="EMBL" id="EUD11706.1"/>
    </source>
</evidence>
<gene>
    <name evidence="1" type="ORF">HMPREF1563_0291</name>
</gene>
<evidence type="ECO:0000313" key="2">
    <source>
        <dbReference type="Proteomes" id="UP000022311"/>
    </source>
</evidence>
<comment type="caution">
    <text evidence="1">The sequence shown here is derived from an EMBL/GenBank/DDBJ whole genome shotgun (WGS) entry which is preliminary data.</text>
</comment>
<name>A0AAV3M7S9_9GAMM</name>
<accession>A0AAV3M7S9</accession>
<dbReference type="AlphaFoldDB" id="A0AAV3M7S9"/>
<dbReference type="Gene3D" id="3.10.450.620">
    <property type="entry name" value="JHP933, nucleotidyltransferase-like core domain"/>
    <property type="match status" value="1"/>
</dbReference>
<organism evidence="1 2">
    <name type="scientific">Providencia alcalifaciens 205/92</name>
    <dbReference type="NCBI Taxonomy" id="1256988"/>
    <lineage>
        <taxon>Bacteria</taxon>
        <taxon>Pseudomonadati</taxon>
        <taxon>Pseudomonadota</taxon>
        <taxon>Gammaproteobacteria</taxon>
        <taxon>Enterobacterales</taxon>
        <taxon>Morganellaceae</taxon>
        <taxon>Providencia</taxon>
    </lineage>
</organism>